<proteinExistence type="predicted"/>
<gene>
    <name evidence="3" type="ORF">ACFQ2I_18640</name>
</gene>
<protein>
    <recommendedName>
        <fullName evidence="5">Cytochrome C oxidase subunit II</fullName>
    </recommendedName>
</protein>
<feature type="region of interest" description="Disordered" evidence="1">
    <location>
        <begin position="28"/>
        <end position="48"/>
    </location>
</feature>
<keyword evidence="2" id="KW-0732">Signal</keyword>
<dbReference type="RefSeq" id="WP_377566884.1">
    <property type="nucleotide sequence ID" value="NZ_JBHTJZ010000035.1"/>
</dbReference>
<comment type="caution">
    <text evidence="3">The sequence shown here is derived from an EMBL/GenBank/DDBJ whole genome shotgun (WGS) entry which is preliminary data.</text>
</comment>
<reference evidence="4" key="1">
    <citation type="journal article" date="2019" name="Int. J. Syst. Evol. Microbiol.">
        <title>The Global Catalogue of Microorganisms (GCM) 10K type strain sequencing project: providing services to taxonomists for standard genome sequencing and annotation.</title>
        <authorList>
            <consortium name="The Broad Institute Genomics Platform"/>
            <consortium name="The Broad Institute Genome Sequencing Center for Infectious Disease"/>
            <person name="Wu L."/>
            <person name="Ma J."/>
        </authorList>
    </citation>
    <scope>NUCLEOTIDE SEQUENCE [LARGE SCALE GENOMIC DNA]</scope>
    <source>
        <strain evidence="4">CCUG 59129</strain>
    </source>
</reference>
<keyword evidence="4" id="KW-1185">Reference proteome</keyword>
<organism evidence="3 4">
    <name type="scientific">Paenibacillus chungangensis</name>
    <dbReference type="NCBI Taxonomy" id="696535"/>
    <lineage>
        <taxon>Bacteria</taxon>
        <taxon>Bacillati</taxon>
        <taxon>Bacillota</taxon>
        <taxon>Bacilli</taxon>
        <taxon>Bacillales</taxon>
        <taxon>Paenibacillaceae</taxon>
        <taxon>Paenibacillus</taxon>
    </lineage>
</organism>
<dbReference type="Proteomes" id="UP001596989">
    <property type="component" value="Unassembled WGS sequence"/>
</dbReference>
<evidence type="ECO:0000256" key="1">
    <source>
        <dbReference type="SAM" id="MobiDB-lite"/>
    </source>
</evidence>
<evidence type="ECO:0008006" key="5">
    <source>
        <dbReference type="Google" id="ProtNLM"/>
    </source>
</evidence>
<dbReference type="InterPro" id="IPR008972">
    <property type="entry name" value="Cupredoxin"/>
</dbReference>
<dbReference type="PROSITE" id="PS51257">
    <property type="entry name" value="PROKAR_LIPOPROTEIN"/>
    <property type="match status" value="1"/>
</dbReference>
<evidence type="ECO:0000313" key="4">
    <source>
        <dbReference type="Proteomes" id="UP001596989"/>
    </source>
</evidence>
<feature type="chain" id="PRO_5046675671" description="Cytochrome C oxidase subunit II" evidence="2">
    <location>
        <begin position="19"/>
        <end position="135"/>
    </location>
</feature>
<evidence type="ECO:0000256" key="2">
    <source>
        <dbReference type="SAM" id="SignalP"/>
    </source>
</evidence>
<feature type="signal peptide" evidence="2">
    <location>
        <begin position="1"/>
        <end position="18"/>
    </location>
</feature>
<dbReference type="SUPFAM" id="SSF49503">
    <property type="entry name" value="Cupredoxins"/>
    <property type="match status" value="1"/>
</dbReference>
<sequence length="135" mass="14066">MKKWVVFISILSIALVVAACGANSGGNKPASGTAEGGKGEVNSAPASSGSGLVITASNWEFDQEEYKIKAGEPIDLTFKSIEGVHGMGILKTDYTNIGMDETVSVKIDEPGTYNIICSVSCGVGHAKMRAKLIVE</sequence>
<dbReference type="Gene3D" id="2.60.40.420">
    <property type="entry name" value="Cupredoxins - blue copper proteins"/>
    <property type="match status" value="1"/>
</dbReference>
<name>A0ABW3HV05_9BACL</name>
<dbReference type="EMBL" id="JBHTJZ010000035">
    <property type="protein sequence ID" value="MFD0961373.1"/>
    <property type="molecule type" value="Genomic_DNA"/>
</dbReference>
<evidence type="ECO:0000313" key="3">
    <source>
        <dbReference type="EMBL" id="MFD0961373.1"/>
    </source>
</evidence>
<accession>A0ABW3HV05</accession>